<keyword evidence="2" id="KW-1185">Reference proteome</keyword>
<dbReference type="Proteomes" id="UP000829398">
    <property type="component" value="Chromosome 9"/>
</dbReference>
<dbReference type="EMBL" id="CM039178">
    <property type="protein sequence ID" value="KAH9681310.1"/>
    <property type="molecule type" value="Genomic_DNA"/>
</dbReference>
<reference evidence="2" key="1">
    <citation type="journal article" date="2023" name="Hortic. Res.">
        <title>A chromosome-level phased genome enabling allele-level studies in sweet orange: a case study on citrus Huanglongbing tolerance.</title>
        <authorList>
            <person name="Wu B."/>
            <person name="Yu Q."/>
            <person name="Deng Z."/>
            <person name="Duan Y."/>
            <person name="Luo F."/>
            <person name="Gmitter F. Jr."/>
        </authorList>
    </citation>
    <scope>NUCLEOTIDE SEQUENCE [LARGE SCALE GENOMIC DNA]</scope>
    <source>
        <strain evidence="2">cv. Valencia</strain>
    </source>
</reference>
<sequence length="354" mass="41466">MRKQIKAFIRSCDICQRHKTEQLAPAWLLHPLPIPQQVWEDISMDFVEGLPASNNKTTIFIIVDRLSKYAHFIPLAHPYTAVGVAKLFFENVFKLNGLPNPIVYDRDPTQSEVVNRTLEMYLRCFTSSKPKDSMRWLPWVEYYYNTSWHSTIKRTHFEVVYGRSPPRLLSYIPGTARVEAVEKELLQRDKVLKTVHECIQRAQDKMKKVYDSKHRDKEFKVGDWMYLKLQPYRHMSLIGRKNFKLSARFYGPYQILERIGKVAYRLKLPTSSKIHPVFHVSILKARIGQECEVLEDLPVLNQEEELVPLPQALLDQRSRKGKKEVLVNWKGLSPAKATWEVQDLIQETLSKLHP</sequence>
<evidence type="ECO:0000313" key="2">
    <source>
        <dbReference type="Proteomes" id="UP000829398"/>
    </source>
</evidence>
<gene>
    <name evidence="1" type="ORF">KPL71_026930</name>
</gene>
<comment type="caution">
    <text evidence="1">The sequence shown here is derived from an EMBL/GenBank/DDBJ whole genome shotgun (WGS) entry which is preliminary data.</text>
</comment>
<proteinExistence type="predicted"/>
<protein>
    <submittedName>
        <fullName evidence="1">Integrase catalytic domain-containing protein</fullName>
    </submittedName>
</protein>
<evidence type="ECO:0000313" key="1">
    <source>
        <dbReference type="EMBL" id="KAH9681310.1"/>
    </source>
</evidence>
<name>A0ACB8I2Q7_CITSI</name>
<accession>A0ACB8I2Q7</accession>
<organism evidence="1 2">
    <name type="scientific">Citrus sinensis</name>
    <name type="common">Sweet orange</name>
    <name type="synonym">Citrus aurantium var. sinensis</name>
    <dbReference type="NCBI Taxonomy" id="2711"/>
    <lineage>
        <taxon>Eukaryota</taxon>
        <taxon>Viridiplantae</taxon>
        <taxon>Streptophyta</taxon>
        <taxon>Embryophyta</taxon>
        <taxon>Tracheophyta</taxon>
        <taxon>Spermatophyta</taxon>
        <taxon>Magnoliopsida</taxon>
        <taxon>eudicotyledons</taxon>
        <taxon>Gunneridae</taxon>
        <taxon>Pentapetalae</taxon>
        <taxon>rosids</taxon>
        <taxon>malvids</taxon>
        <taxon>Sapindales</taxon>
        <taxon>Rutaceae</taxon>
        <taxon>Aurantioideae</taxon>
        <taxon>Citrus</taxon>
    </lineage>
</organism>